<sequence length="482" mass="54304">MNTISTSIEVNEASLRKEFDHCSDIVFRSFRLRDQTLLLLVYFDGMTRLQSVEDNILKPLLFSGLPQGIDRIQSLGEMFGREWLPLTDIKKDKSLEDLVHHILQGSLGILVEGEASALSVQVQGYKTRSIEEPKKESTLRGSKEGFVEDIHTNVSLIRRRIIHPHLKTDSFTIGTYTQTEVILAYMQGLADEKVLAEVRKKLEKIEIDGIIDSAYIEEWLEESSFSIFPQIQNTERPDIVTASLLEGKIALLTNGTPFALILPVTFWSGLQSADDYFERFIFVILIRFIRFLMTFISFSLPALYVSLSTFHPEMIPRTLTISIATAREQSPFPTVIEMLLMMIIFDGLQEAGVHIPNQLGPVMSIIGALIIGQAAVEAGIISTPIIIVISLTGIAAYMIPRYSAALPFRIIRYLLLFTSGLLGFVGFAFGMIFMLIHLVSLESFGTPYLSPIAPFDGTRIKDLIIRYPFWMKNGRNKKGRQQ</sequence>
<name>A0A839TPB6_9BACL</name>
<evidence type="ECO:0000256" key="2">
    <source>
        <dbReference type="ARBA" id="ARBA00023136"/>
    </source>
</evidence>
<dbReference type="PANTHER" id="PTHR22550:SF5">
    <property type="entry name" value="LEUCINE ZIPPER PROTEIN 4"/>
    <property type="match status" value="1"/>
</dbReference>
<dbReference type="PANTHER" id="PTHR22550">
    <property type="entry name" value="SPORE GERMINATION PROTEIN"/>
    <property type="match status" value="1"/>
</dbReference>
<feature type="transmembrane region" description="Helical" evidence="3">
    <location>
        <begin position="249"/>
        <end position="268"/>
    </location>
</feature>
<dbReference type="Pfam" id="PF03323">
    <property type="entry name" value="GerA"/>
    <property type="match status" value="1"/>
</dbReference>
<feature type="transmembrane region" description="Helical" evidence="3">
    <location>
        <begin position="365"/>
        <end position="398"/>
    </location>
</feature>
<keyword evidence="3" id="KW-0812">Transmembrane</keyword>
<accession>A0A839TPB6</accession>
<dbReference type="GO" id="GO:0016020">
    <property type="term" value="C:membrane"/>
    <property type="evidence" value="ECO:0007669"/>
    <property type="project" value="InterPro"/>
</dbReference>
<dbReference type="RefSeq" id="WP_183582582.1">
    <property type="nucleotide sequence ID" value="NZ_JACHXJ010000002.1"/>
</dbReference>
<feature type="transmembrane region" description="Helical" evidence="3">
    <location>
        <begin position="410"/>
        <end position="439"/>
    </location>
</feature>
<evidence type="ECO:0000256" key="1">
    <source>
        <dbReference type="ARBA" id="ARBA00005278"/>
    </source>
</evidence>
<organism evidence="4 5">
    <name type="scientific">Paenibacillus rhizosphaerae</name>
    <dbReference type="NCBI Taxonomy" id="297318"/>
    <lineage>
        <taxon>Bacteria</taxon>
        <taxon>Bacillati</taxon>
        <taxon>Bacillota</taxon>
        <taxon>Bacilli</taxon>
        <taxon>Bacillales</taxon>
        <taxon>Paenibacillaceae</taxon>
        <taxon>Paenibacillus</taxon>
    </lineage>
</organism>
<keyword evidence="2 3" id="KW-0472">Membrane</keyword>
<dbReference type="EMBL" id="JACHXJ010000002">
    <property type="protein sequence ID" value="MBB3128411.1"/>
    <property type="molecule type" value="Genomic_DNA"/>
</dbReference>
<keyword evidence="3" id="KW-1133">Transmembrane helix</keyword>
<protein>
    <submittedName>
        <fullName evidence="4">Spore germination protein KA</fullName>
    </submittedName>
</protein>
<comment type="similarity">
    <text evidence="1">Belongs to the GerABKA family.</text>
</comment>
<evidence type="ECO:0000313" key="5">
    <source>
        <dbReference type="Proteomes" id="UP000517523"/>
    </source>
</evidence>
<dbReference type="GO" id="GO:0009847">
    <property type="term" value="P:spore germination"/>
    <property type="evidence" value="ECO:0007669"/>
    <property type="project" value="InterPro"/>
</dbReference>
<comment type="caution">
    <text evidence="4">The sequence shown here is derived from an EMBL/GenBank/DDBJ whole genome shotgun (WGS) entry which is preliminary data.</text>
</comment>
<proteinExistence type="inferred from homology"/>
<reference evidence="4 5" key="1">
    <citation type="submission" date="2020-08" db="EMBL/GenBank/DDBJ databases">
        <title>Genomic Encyclopedia of Type Strains, Phase III (KMG-III): the genomes of soil and plant-associated and newly described type strains.</title>
        <authorList>
            <person name="Whitman W."/>
        </authorList>
    </citation>
    <scope>NUCLEOTIDE SEQUENCE [LARGE SCALE GENOMIC DNA]</scope>
    <source>
        <strain evidence="4 5">CECT 5831</strain>
    </source>
</reference>
<evidence type="ECO:0000313" key="4">
    <source>
        <dbReference type="EMBL" id="MBB3128411.1"/>
    </source>
</evidence>
<feature type="transmembrane region" description="Helical" evidence="3">
    <location>
        <begin position="280"/>
        <end position="304"/>
    </location>
</feature>
<dbReference type="InterPro" id="IPR004995">
    <property type="entry name" value="Spore_Ger"/>
</dbReference>
<dbReference type="AlphaFoldDB" id="A0A839TPB6"/>
<dbReference type="Proteomes" id="UP000517523">
    <property type="component" value="Unassembled WGS sequence"/>
</dbReference>
<dbReference type="InterPro" id="IPR050768">
    <property type="entry name" value="UPF0353/GerABKA_families"/>
</dbReference>
<evidence type="ECO:0000256" key="3">
    <source>
        <dbReference type="SAM" id="Phobius"/>
    </source>
</evidence>
<dbReference type="PIRSF" id="PIRSF005690">
    <property type="entry name" value="GerBA"/>
    <property type="match status" value="1"/>
</dbReference>
<gene>
    <name evidence="4" type="ORF">FHS19_003065</name>
</gene>